<reference evidence="1" key="1">
    <citation type="submission" date="2020-02" db="EMBL/GenBank/DDBJ databases">
        <authorList>
            <person name="Meier V. D."/>
        </authorList>
    </citation>
    <scope>NUCLEOTIDE SEQUENCE</scope>
    <source>
        <strain evidence="1">AVDCRST_MAG93</strain>
    </source>
</reference>
<protein>
    <submittedName>
        <fullName evidence="1">Uncharacterized protein</fullName>
    </submittedName>
</protein>
<evidence type="ECO:0000313" key="1">
    <source>
        <dbReference type="EMBL" id="CAA9347623.1"/>
    </source>
</evidence>
<accession>A0A6J4M1T4</accession>
<proteinExistence type="predicted"/>
<dbReference type="AlphaFoldDB" id="A0A6J4M1T4"/>
<sequence>MPPDHQTLVSSSARAHVTAIKGFRWVVLMSRILHHEFIERKGTRCGAIDVAASNSPRRDAISRHCGG</sequence>
<dbReference type="EMBL" id="CADCTR010002346">
    <property type="protein sequence ID" value="CAA9347623.1"/>
    <property type="molecule type" value="Genomic_DNA"/>
</dbReference>
<name>A0A6J4M1T4_9CHLR</name>
<gene>
    <name evidence="1" type="ORF">AVDCRST_MAG93-6972</name>
</gene>
<organism evidence="1">
    <name type="scientific">uncultured Chloroflexia bacterium</name>
    <dbReference type="NCBI Taxonomy" id="1672391"/>
    <lineage>
        <taxon>Bacteria</taxon>
        <taxon>Bacillati</taxon>
        <taxon>Chloroflexota</taxon>
        <taxon>Chloroflexia</taxon>
        <taxon>environmental samples</taxon>
    </lineage>
</organism>